<dbReference type="InterPro" id="IPR006311">
    <property type="entry name" value="TAT_signal"/>
</dbReference>
<dbReference type="Proteomes" id="UP000188836">
    <property type="component" value="Unassembled WGS sequence"/>
</dbReference>
<protein>
    <submittedName>
        <fullName evidence="1">Uncharacterized protein</fullName>
    </submittedName>
</protein>
<dbReference type="PROSITE" id="PS51318">
    <property type="entry name" value="TAT"/>
    <property type="match status" value="1"/>
</dbReference>
<evidence type="ECO:0000313" key="1">
    <source>
        <dbReference type="EMBL" id="ONM46224.1"/>
    </source>
</evidence>
<comment type="caution">
    <text evidence="1">The sequence shown here is derived from an EMBL/GenBank/DDBJ whole genome shotgun (WGS) entry which is preliminary data.</text>
</comment>
<name>A0A1V2T9N7_9NOCA</name>
<sequence>MSGSPFDWQHGGPRDVNRRTALRLAGGGVAGALALGAMTGCADDSVAEPDPLAAQEVAARADAAAAQAAIAVYPQHHDALRTIAAERAAHAEALRTEIDRVIGVYGDGTTPVRRTPPITTTPAPAEPPTIEAVRTQLAASQRSAATLAASQSDYRAGLLASISAACAVHAGVLLA</sequence>
<accession>A0A1V2T9N7</accession>
<dbReference type="EMBL" id="MUMY01000029">
    <property type="protein sequence ID" value="ONM46224.1"/>
    <property type="molecule type" value="Genomic_DNA"/>
</dbReference>
<dbReference type="STRING" id="1538463.B0T36_12970"/>
<evidence type="ECO:0000313" key="2">
    <source>
        <dbReference type="Proteomes" id="UP000188836"/>
    </source>
</evidence>
<gene>
    <name evidence="1" type="ORF">B0T46_24410</name>
</gene>
<proteinExistence type="predicted"/>
<keyword evidence="2" id="KW-1185">Reference proteome</keyword>
<reference evidence="1 2" key="1">
    <citation type="journal article" date="2016" name="Antonie Van Leeuwenhoek">
        <title>Nocardia donostiensis sp. nov., isolated from human respiratory specimens.</title>
        <authorList>
            <person name="Ercibengoa M."/>
            <person name="Bell M."/>
            <person name="Marimon J.M."/>
            <person name="Humrighouse B."/>
            <person name="Klenk H.P."/>
            <person name="Potter G."/>
            <person name="Perez-Trallero E."/>
        </authorList>
    </citation>
    <scope>NUCLEOTIDE SEQUENCE [LARGE SCALE GENOMIC DNA]</scope>
    <source>
        <strain evidence="1 2">X1655</strain>
    </source>
</reference>
<dbReference type="AlphaFoldDB" id="A0A1V2T9N7"/>
<organism evidence="1 2">
    <name type="scientific">Nocardia donostiensis</name>
    <dbReference type="NCBI Taxonomy" id="1538463"/>
    <lineage>
        <taxon>Bacteria</taxon>
        <taxon>Bacillati</taxon>
        <taxon>Actinomycetota</taxon>
        <taxon>Actinomycetes</taxon>
        <taxon>Mycobacteriales</taxon>
        <taxon>Nocardiaceae</taxon>
        <taxon>Nocardia</taxon>
    </lineage>
</organism>